<dbReference type="AlphaFoldDB" id="A0A835Z895"/>
<dbReference type="OrthoDB" id="427480at2759"/>
<keyword evidence="5" id="KW-1185">Reference proteome</keyword>
<evidence type="ECO:0000313" key="4">
    <source>
        <dbReference type="EMBL" id="KAG5188491.1"/>
    </source>
</evidence>
<dbReference type="SUPFAM" id="SSF56112">
    <property type="entry name" value="Protein kinase-like (PK-like)"/>
    <property type="match status" value="1"/>
</dbReference>
<dbReference type="InterPro" id="IPR004147">
    <property type="entry name" value="ABC1_dom"/>
</dbReference>
<dbReference type="InterPro" id="IPR050154">
    <property type="entry name" value="UbiB_kinase"/>
</dbReference>
<dbReference type="PANTHER" id="PTHR10566">
    <property type="entry name" value="CHAPERONE-ACTIVITY OF BC1 COMPLEX CABC1 -RELATED"/>
    <property type="match status" value="1"/>
</dbReference>
<evidence type="ECO:0000256" key="1">
    <source>
        <dbReference type="ARBA" id="ARBA00009670"/>
    </source>
</evidence>
<proteinExistence type="inferred from homology"/>
<comment type="similarity">
    <text evidence="1">Belongs to the protein kinase superfamily. ADCK protein kinase family.</text>
</comment>
<organism evidence="4 5">
    <name type="scientific">Tribonema minus</name>
    <dbReference type="NCBI Taxonomy" id="303371"/>
    <lineage>
        <taxon>Eukaryota</taxon>
        <taxon>Sar</taxon>
        <taxon>Stramenopiles</taxon>
        <taxon>Ochrophyta</taxon>
        <taxon>PX clade</taxon>
        <taxon>Xanthophyceae</taxon>
        <taxon>Tribonematales</taxon>
        <taxon>Tribonemataceae</taxon>
        <taxon>Tribonema</taxon>
    </lineage>
</organism>
<dbReference type="Pfam" id="PF03109">
    <property type="entry name" value="ABC1"/>
    <property type="match status" value="1"/>
</dbReference>
<gene>
    <name evidence="4" type="ORF">JKP88DRAFT_269471</name>
</gene>
<feature type="compositionally biased region" description="Pro residues" evidence="2">
    <location>
        <begin position="745"/>
        <end position="755"/>
    </location>
</feature>
<comment type="caution">
    <text evidence="4">The sequence shown here is derived from an EMBL/GenBank/DDBJ whole genome shotgun (WGS) entry which is preliminary data.</text>
</comment>
<dbReference type="CDD" id="cd05121">
    <property type="entry name" value="ABC1_ADCK3-like"/>
    <property type="match status" value="1"/>
</dbReference>
<dbReference type="EMBL" id="JAFCMP010000068">
    <property type="protein sequence ID" value="KAG5188491.1"/>
    <property type="molecule type" value="Genomic_DNA"/>
</dbReference>
<dbReference type="PANTHER" id="PTHR10566:SF128">
    <property type="entry name" value="UBIB DOMAIN CONTAINING KINASE"/>
    <property type="match status" value="1"/>
</dbReference>
<reference evidence="4" key="1">
    <citation type="submission" date="2021-02" db="EMBL/GenBank/DDBJ databases">
        <title>First Annotated Genome of the Yellow-green Alga Tribonema minus.</title>
        <authorList>
            <person name="Mahan K.M."/>
        </authorList>
    </citation>
    <scope>NUCLEOTIDE SEQUENCE</scope>
    <source>
        <strain evidence="4">UTEX B ZZ1240</strain>
    </source>
</reference>
<name>A0A835Z895_9STRA</name>
<evidence type="ECO:0000313" key="5">
    <source>
        <dbReference type="Proteomes" id="UP000664859"/>
    </source>
</evidence>
<evidence type="ECO:0000259" key="3">
    <source>
        <dbReference type="Pfam" id="PF03109"/>
    </source>
</evidence>
<feature type="domain" description="ABC1 atypical kinase-like" evidence="3">
    <location>
        <begin position="134"/>
        <end position="369"/>
    </location>
</feature>
<accession>A0A835Z895</accession>
<protein>
    <submittedName>
        <fullName evidence="4">ABC1 family protein</fullName>
    </submittedName>
</protein>
<dbReference type="Proteomes" id="UP000664859">
    <property type="component" value="Unassembled WGS sequence"/>
</dbReference>
<evidence type="ECO:0000256" key="2">
    <source>
        <dbReference type="SAM" id="MobiDB-lite"/>
    </source>
</evidence>
<feature type="region of interest" description="Disordered" evidence="2">
    <location>
        <begin position="718"/>
        <end position="762"/>
    </location>
</feature>
<dbReference type="InterPro" id="IPR011009">
    <property type="entry name" value="Kinase-like_dom_sf"/>
</dbReference>
<sequence length="762" mass="84395">MATWEQGSGGGRAHAAGVAPAAKAYMEAKQTWPLRRYNGTAVEEHYAKRPWEVAERVGRIGPPLLGWYLQTQVDNRTRNLVPEDVARTLNLQRADQLRELLANSGSVTFIKSGQALSLRQDLIKNAEYVRELTKLQDAVGTFPNPIAFKIIEEDLGRPAHEIFDFIYEDPVASASIGQVYKAIVRETGKVVALKVQRPEAFSSAAVDMFILRRFAAWFKEWKKLRSNLVGIADEFGAQLFGELDYVQEGRNAVRFKELYGNIPGIYVPDIYFDLTSRRVLTMEWVDGEKGPWLQDGRRLLTVGLQCSVMQVLDTGFLHADPHRGNLLRMPDGRLAYLDFGMMCSVPADQRYALVGATLGLQNKDIGMVANNLVKLGFLPDETRLDIVVPALEQAVFEASDGQGASRLNFTRLSASISELSDELQFRVPPFYSLIVRTLTILEGLALAVDPDFRLIKGAYPFIAKQVLNSDSGEMRSLMKATLLDRQGKIKWRRLEELVSIAGAAKVADTDTQFDDLRRAQKRSDLRVKVGLTGAQVEEIPSEVTLDLTLAILDFILSENGRFLREPLIDELLDTVDSIGGLAVEYASANSRGLISAPQSAPDRERLATLWNIVVQVAQSQRRKLAVEERANGLAIADEGLDFPTLRAMALRVCDALTDPERTALYLPVAQRLAGLAREIAAQVVERQAVRVVNAAISRTAGVFPVLINAVDAVNRFNLGRPSDNSAETRRRQQQQQPGRRRGGPGDPPPPPPPPRGRGRSSQ</sequence>